<dbReference type="EMBL" id="JAUEPR010000024">
    <property type="protein sequence ID" value="KAK0475162.1"/>
    <property type="molecule type" value="Genomic_DNA"/>
</dbReference>
<proteinExistence type="predicted"/>
<evidence type="ECO:0000256" key="1">
    <source>
        <dbReference type="SAM" id="MobiDB-lite"/>
    </source>
</evidence>
<reference evidence="2" key="1">
    <citation type="submission" date="2023-06" db="EMBL/GenBank/DDBJ databases">
        <authorList>
            <consortium name="Lawrence Berkeley National Laboratory"/>
            <person name="Ahrendt S."/>
            <person name="Sahu N."/>
            <person name="Indic B."/>
            <person name="Wong-Bajracharya J."/>
            <person name="Merenyi Z."/>
            <person name="Ke H.-M."/>
            <person name="Monk M."/>
            <person name="Kocsube S."/>
            <person name="Drula E."/>
            <person name="Lipzen A."/>
            <person name="Balint B."/>
            <person name="Henrissat B."/>
            <person name="Andreopoulos B."/>
            <person name="Martin F.M."/>
            <person name="Harder C.B."/>
            <person name="Rigling D."/>
            <person name="Ford K.L."/>
            <person name="Foster G.D."/>
            <person name="Pangilinan J."/>
            <person name="Papanicolaou A."/>
            <person name="Barry K."/>
            <person name="LaButti K."/>
            <person name="Viragh M."/>
            <person name="Koriabine M."/>
            <person name="Yan M."/>
            <person name="Riley R."/>
            <person name="Champramary S."/>
            <person name="Plett K.L."/>
            <person name="Tsai I.J."/>
            <person name="Slot J."/>
            <person name="Sipos G."/>
            <person name="Plett J."/>
            <person name="Nagy L.G."/>
            <person name="Grigoriev I.V."/>
        </authorList>
    </citation>
    <scope>NUCLEOTIDE SEQUENCE</scope>
    <source>
        <strain evidence="2">ICMP 16352</strain>
    </source>
</reference>
<dbReference type="Proteomes" id="UP001175227">
    <property type="component" value="Unassembled WGS sequence"/>
</dbReference>
<feature type="compositionally biased region" description="Basic and acidic residues" evidence="1">
    <location>
        <begin position="141"/>
        <end position="151"/>
    </location>
</feature>
<name>A0AA39P0A3_9AGAR</name>
<evidence type="ECO:0000313" key="3">
    <source>
        <dbReference type="Proteomes" id="UP001175227"/>
    </source>
</evidence>
<comment type="caution">
    <text evidence="2">The sequence shown here is derived from an EMBL/GenBank/DDBJ whole genome shotgun (WGS) entry which is preliminary data.</text>
</comment>
<dbReference type="AlphaFoldDB" id="A0AA39P0A3"/>
<protein>
    <submittedName>
        <fullName evidence="2">Uncharacterized protein</fullName>
    </submittedName>
</protein>
<feature type="region of interest" description="Disordered" evidence="1">
    <location>
        <begin position="141"/>
        <end position="174"/>
    </location>
</feature>
<accession>A0AA39P0A3</accession>
<evidence type="ECO:0000313" key="2">
    <source>
        <dbReference type="EMBL" id="KAK0475162.1"/>
    </source>
</evidence>
<sequence>MAVQAATRGIGEAPHVHDRYSRRSAISTVGHFPSIRLLLYSCQESRLNADCKYAVYLFNDSATSCYGCHGNLCNTLETDMKSKRRAYPCNFLSMKHSTECLHGWFNHPNVGCIESQNPALAYDIATAWMKPDAKFNEYERSDAGQEGDLHNLNESSPTARRDTKRHLPGQMGTSENKSLIHNAALAGFDPNSKGQLTMCAVIASSKKKTDRDRAAAFQWTGNHHRRESRPKRLTKEMSVYIKKFDLGRYYCPYGTDTDRSHLMTGCDLYQEKRRLKLIISQNTLSGTLQRAFQSVNLISILLQTLSSRMARFVVSQSPGVPLAWIDYLSSYANPADLVAITLNSRPSSRSIATNTWV</sequence>
<gene>
    <name evidence="2" type="ORF">IW261DRAFT_1422485</name>
</gene>
<keyword evidence="3" id="KW-1185">Reference proteome</keyword>
<organism evidence="2 3">
    <name type="scientific">Armillaria novae-zelandiae</name>
    <dbReference type="NCBI Taxonomy" id="153914"/>
    <lineage>
        <taxon>Eukaryota</taxon>
        <taxon>Fungi</taxon>
        <taxon>Dikarya</taxon>
        <taxon>Basidiomycota</taxon>
        <taxon>Agaricomycotina</taxon>
        <taxon>Agaricomycetes</taxon>
        <taxon>Agaricomycetidae</taxon>
        <taxon>Agaricales</taxon>
        <taxon>Marasmiineae</taxon>
        <taxon>Physalacriaceae</taxon>
        <taxon>Armillaria</taxon>
    </lineage>
</organism>